<feature type="compositionally biased region" description="Low complexity" evidence="1">
    <location>
        <begin position="81"/>
        <end position="97"/>
    </location>
</feature>
<feature type="compositionally biased region" description="Low complexity" evidence="1">
    <location>
        <begin position="257"/>
        <end position="267"/>
    </location>
</feature>
<feature type="compositionally biased region" description="Low complexity" evidence="1">
    <location>
        <begin position="123"/>
        <end position="132"/>
    </location>
</feature>
<dbReference type="EMBL" id="JAUZQC010000009">
    <property type="protein sequence ID" value="KAK5866368.1"/>
    <property type="molecule type" value="Genomic_DNA"/>
</dbReference>
<evidence type="ECO:0000256" key="1">
    <source>
        <dbReference type="SAM" id="MobiDB-lite"/>
    </source>
</evidence>
<dbReference type="Proteomes" id="UP001346869">
    <property type="component" value="Unassembled WGS sequence"/>
</dbReference>
<reference evidence="2 3" key="1">
    <citation type="journal article" date="2023" name="Genes (Basel)">
        <title>Chromosome-Level Genome Assembly and Circadian Gene Repertoire of the Patagonia Blennie Eleginops maclovinus-The Closest Ancestral Proxy of Antarctic Cryonotothenioids.</title>
        <authorList>
            <person name="Cheng C.C."/>
            <person name="Rivera-Colon A.G."/>
            <person name="Minhas B.F."/>
            <person name="Wilson L."/>
            <person name="Rayamajhi N."/>
            <person name="Vargas-Chacoff L."/>
            <person name="Catchen J.M."/>
        </authorList>
    </citation>
    <scope>NUCLEOTIDE SEQUENCE [LARGE SCALE GENOMIC DNA]</scope>
    <source>
        <strain evidence="2">JMC-PN-2008</strain>
    </source>
</reference>
<comment type="caution">
    <text evidence="2">The sequence shown here is derived from an EMBL/GenBank/DDBJ whole genome shotgun (WGS) entry which is preliminary data.</text>
</comment>
<reference evidence="2 3" key="2">
    <citation type="journal article" date="2023" name="Mol. Biol. Evol.">
        <title>Genomics of Secondarily Temperate Adaptation in the Only Non-Antarctic Icefish.</title>
        <authorList>
            <person name="Rivera-Colon A.G."/>
            <person name="Rayamajhi N."/>
            <person name="Minhas B.F."/>
            <person name="Madrigal G."/>
            <person name="Bilyk K.T."/>
            <person name="Yoon V."/>
            <person name="Hune M."/>
            <person name="Gregory S."/>
            <person name="Cheng C.H.C."/>
            <person name="Catchen J.M."/>
        </authorList>
    </citation>
    <scope>NUCLEOTIDE SEQUENCE [LARGE SCALE GENOMIC DNA]</scope>
    <source>
        <strain evidence="2">JMC-PN-2008</strain>
    </source>
</reference>
<dbReference type="AlphaFoldDB" id="A0AAN8AND5"/>
<feature type="compositionally biased region" description="Acidic residues" evidence="1">
    <location>
        <begin position="217"/>
        <end position="232"/>
    </location>
</feature>
<evidence type="ECO:0000313" key="2">
    <source>
        <dbReference type="EMBL" id="KAK5866368.1"/>
    </source>
</evidence>
<protein>
    <submittedName>
        <fullName evidence="2">Uncharacterized protein</fullName>
    </submittedName>
</protein>
<feature type="compositionally biased region" description="Low complexity" evidence="1">
    <location>
        <begin position="151"/>
        <end position="165"/>
    </location>
</feature>
<proteinExistence type="predicted"/>
<feature type="compositionally biased region" description="Low complexity" evidence="1">
    <location>
        <begin position="173"/>
        <end position="186"/>
    </location>
</feature>
<accession>A0AAN8AND5</accession>
<feature type="region of interest" description="Disordered" evidence="1">
    <location>
        <begin position="247"/>
        <end position="269"/>
    </location>
</feature>
<keyword evidence="3" id="KW-1185">Reference proteome</keyword>
<name>A0AAN8AND5_ELEMC</name>
<gene>
    <name evidence="2" type="ORF">PBY51_020565</name>
</gene>
<feature type="region of interest" description="Disordered" evidence="1">
    <location>
        <begin position="67"/>
        <end position="234"/>
    </location>
</feature>
<sequence length="337" mass="35114">MKVLTSSTVEIAAASVGETSLVQAVQNIEDIKSLDVTLEEEKPEVLETIPDEISEEVSVVENKEELKAAEDGAADAEDAEAPAAEELIQEETPAPVEAPEDEEVFLSEEPTASATTIEEVAEEPAASAPTVEEVAEDPAASATMEEEVAEEPAASAAVVEEASAVESEEAAAEESVTCTEPLPEEAAPAEEEAALTEEATTAEAAPEEETTPAAETPVEEEAAAEETMESEETTAVVVDTSQLAAASSGSDLEVLPAAESESTITSEAAEHEAEHFHSCHSAPSEAVEAAPPAAWGEQLAIEEAVDVTHKVKEEEVSLVEGQEPKGSFWTVKSCSVM</sequence>
<organism evidence="2 3">
    <name type="scientific">Eleginops maclovinus</name>
    <name type="common">Patagonian blennie</name>
    <name type="synonym">Eleginus maclovinus</name>
    <dbReference type="NCBI Taxonomy" id="56733"/>
    <lineage>
        <taxon>Eukaryota</taxon>
        <taxon>Metazoa</taxon>
        <taxon>Chordata</taxon>
        <taxon>Craniata</taxon>
        <taxon>Vertebrata</taxon>
        <taxon>Euteleostomi</taxon>
        <taxon>Actinopterygii</taxon>
        <taxon>Neopterygii</taxon>
        <taxon>Teleostei</taxon>
        <taxon>Neoteleostei</taxon>
        <taxon>Acanthomorphata</taxon>
        <taxon>Eupercaria</taxon>
        <taxon>Perciformes</taxon>
        <taxon>Notothenioidei</taxon>
        <taxon>Eleginopidae</taxon>
        <taxon>Eleginops</taxon>
    </lineage>
</organism>
<evidence type="ECO:0000313" key="3">
    <source>
        <dbReference type="Proteomes" id="UP001346869"/>
    </source>
</evidence>